<comment type="subcellular location">
    <subcellularLocation>
        <location evidence="6">Cytoplasm</location>
    </subcellularLocation>
</comment>
<dbReference type="PROSITE" id="PS51061">
    <property type="entry name" value="R3H"/>
    <property type="match status" value="1"/>
</dbReference>
<dbReference type="GO" id="GO:0071555">
    <property type="term" value="P:cell wall organization"/>
    <property type="evidence" value="ECO:0007669"/>
    <property type="project" value="UniProtKB-KW"/>
</dbReference>
<keyword evidence="4 6" id="KW-0143">Chaperone</keyword>
<evidence type="ECO:0000256" key="1">
    <source>
        <dbReference type="ARBA" id="ARBA00022490"/>
    </source>
</evidence>
<evidence type="ECO:0000256" key="4">
    <source>
        <dbReference type="ARBA" id="ARBA00023186"/>
    </source>
</evidence>
<feature type="domain" description="R3H" evidence="8">
    <location>
        <begin position="264"/>
        <end position="330"/>
    </location>
</feature>
<evidence type="ECO:0000256" key="6">
    <source>
        <dbReference type="HAMAP-Rule" id="MF_00867"/>
    </source>
</evidence>
<dbReference type="InterPro" id="IPR032782">
    <property type="entry name" value="KhpB_N"/>
</dbReference>
<dbReference type="Proteomes" id="UP000095200">
    <property type="component" value="Unassembled WGS sequence"/>
</dbReference>
<dbReference type="AlphaFoldDB" id="A0A194AH51"/>
<dbReference type="NCBIfam" id="NF041568">
    <property type="entry name" value="Jag_EloR"/>
    <property type="match status" value="1"/>
</dbReference>
<keyword evidence="5 6" id="KW-0961">Cell wall biogenesis/degradation</keyword>
<evidence type="ECO:0000313" key="9">
    <source>
        <dbReference type="EMBL" id="GAU08653.1"/>
    </source>
</evidence>
<dbReference type="PANTHER" id="PTHR35800:SF1">
    <property type="entry name" value="RNA-BINDING PROTEIN KHPB"/>
    <property type="match status" value="1"/>
</dbReference>
<sequence length="358" mass="39293">MSEYKSFQGKNVDDAIAEACRHFKCSREELEVEILSGGSSGIFGLVGVKKAKIKARVRQIAEPKSAAASDHTESRMESAPRTKEPATRKPAKSSKPRSPRPNTNGKAAKPVEVQDASPSRGKGPGKQPRGNGQAGQGKPVQRRATRPVETSETPAVPRESMPAPEKQAAESRPVPADIDVEAARTCILESTRILLTNISDQGEIRIDMDKTPIEVVIEDDVNSGLIIGRDGQTLSSMQYLLNRIVSRKFPGVARIQLDAGDYREKQDEQLRKTAQLLAQKAKTSHRTQSTRPLSSYHRRVVHMALQDDRDILTRSKGDGPMKRVLIMARRKKNPAPGNGNVPVEPVEQSEPLVDHQES</sequence>
<comment type="caution">
    <text evidence="9">The sequence shown here is derived from an EMBL/GenBank/DDBJ whole genome shotgun (WGS) entry which is preliminary data.</text>
</comment>
<dbReference type="EMBL" id="BDFE01000015">
    <property type="protein sequence ID" value="GAU08653.1"/>
    <property type="molecule type" value="Genomic_DNA"/>
</dbReference>
<feature type="region of interest" description="Disordered" evidence="7">
    <location>
        <begin position="328"/>
        <end position="358"/>
    </location>
</feature>
<dbReference type="InterPro" id="IPR001374">
    <property type="entry name" value="R3H_dom"/>
</dbReference>
<dbReference type="SMART" id="SM00393">
    <property type="entry name" value="R3H"/>
    <property type="match status" value="1"/>
</dbReference>
<gene>
    <name evidence="6" type="primary">khpB</name>
    <name evidence="6" type="synonym">eloR</name>
    <name evidence="9" type="ORF">DPF_1369</name>
</gene>
<dbReference type="InterPro" id="IPR038247">
    <property type="entry name" value="Jag_N_dom_sf"/>
</dbReference>
<keyword evidence="9" id="KW-0238">DNA-binding</keyword>
<dbReference type="GO" id="GO:0003723">
    <property type="term" value="F:RNA binding"/>
    <property type="evidence" value="ECO:0007669"/>
    <property type="project" value="UniProtKB-UniRule"/>
</dbReference>
<dbReference type="Gene3D" id="3.30.1370.50">
    <property type="entry name" value="R3H-like domain"/>
    <property type="match status" value="1"/>
</dbReference>
<comment type="similarity">
    <text evidence="6">Belongs to the KhpB RNA-binding protein family.</text>
</comment>
<dbReference type="InterPro" id="IPR015946">
    <property type="entry name" value="KH_dom-like_a/b"/>
</dbReference>
<feature type="region of interest" description="Disordered" evidence="7">
    <location>
        <begin position="53"/>
        <end position="175"/>
    </location>
</feature>
<dbReference type="Gene3D" id="3.30.300.20">
    <property type="match status" value="1"/>
</dbReference>
<dbReference type="STRING" id="1592317.DPF_1369"/>
<name>A0A194AH51_9BACT</name>
<dbReference type="GO" id="GO:0005737">
    <property type="term" value="C:cytoplasm"/>
    <property type="evidence" value="ECO:0007669"/>
    <property type="project" value="UniProtKB-SubCell"/>
</dbReference>
<keyword evidence="10" id="KW-1185">Reference proteome</keyword>
<comment type="function">
    <text evidence="6">A probable RNA chaperone. Forms a complex with KhpA which binds to cellular RNA and controls its expression. Plays a role in peptidoglycan (PG) homeostasis and cell length regulation.</text>
</comment>
<comment type="domain">
    <text evidence="6">Has an N-terminal Jag-N domain and 2 RNA-binding domains (KH and R3H).</text>
</comment>
<proteinExistence type="inferred from homology"/>
<organism evidence="9 10">
    <name type="scientific">Desulfoplanes formicivorans</name>
    <dbReference type="NCBI Taxonomy" id="1592317"/>
    <lineage>
        <taxon>Bacteria</taxon>
        <taxon>Pseudomonadati</taxon>
        <taxon>Thermodesulfobacteriota</taxon>
        <taxon>Desulfovibrionia</taxon>
        <taxon>Desulfovibrionales</taxon>
        <taxon>Desulfoplanaceae</taxon>
        <taxon>Desulfoplanes</taxon>
    </lineage>
</organism>
<dbReference type="GO" id="GO:0009252">
    <property type="term" value="P:peptidoglycan biosynthetic process"/>
    <property type="evidence" value="ECO:0007669"/>
    <property type="project" value="UniProtKB-UniRule"/>
</dbReference>
<dbReference type="GO" id="GO:0008360">
    <property type="term" value="P:regulation of cell shape"/>
    <property type="evidence" value="ECO:0007669"/>
    <property type="project" value="UniProtKB-KW"/>
</dbReference>
<evidence type="ECO:0000313" key="10">
    <source>
        <dbReference type="Proteomes" id="UP000095200"/>
    </source>
</evidence>
<evidence type="ECO:0000256" key="7">
    <source>
        <dbReference type="SAM" id="MobiDB-lite"/>
    </source>
</evidence>
<evidence type="ECO:0000256" key="2">
    <source>
        <dbReference type="ARBA" id="ARBA00022884"/>
    </source>
</evidence>
<feature type="compositionally biased region" description="Basic and acidic residues" evidence="7">
    <location>
        <begin position="70"/>
        <end position="87"/>
    </location>
</feature>
<dbReference type="CDD" id="cd02644">
    <property type="entry name" value="R3H_jag"/>
    <property type="match status" value="1"/>
</dbReference>
<accession>A0A194AH51</accession>
<feature type="region of interest" description="Jag_N domain" evidence="6">
    <location>
        <begin position="6"/>
        <end position="56"/>
    </location>
</feature>
<dbReference type="SUPFAM" id="SSF82708">
    <property type="entry name" value="R3H domain"/>
    <property type="match status" value="1"/>
</dbReference>
<keyword evidence="2 6" id="KW-0694">RNA-binding</keyword>
<evidence type="ECO:0000256" key="5">
    <source>
        <dbReference type="ARBA" id="ARBA00023316"/>
    </source>
</evidence>
<dbReference type="InterPro" id="IPR034079">
    <property type="entry name" value="R3H_KhpB"/>
</dbReference>
<dbReference type="RefSeq" id="WP_069858351.1">
    <property type="nucleotide sequence ID" value="NZ_BDFE01000015.1"/>
</dbReference>
<protein>
    <recommendedName>
        <fullName evidence="6">RNA-binding protein KhpB</fullName>
    </recommendedName>
    <alternativeName>
        <fullName evidence="6">RNA-binding protein EloR</fullName>
    </alternativeName>
</protein>
<dbReference type="InterPro" id="IPR039247">
    <property type="entry name" value="KhpB"/>
</dbReference>
<dbReference type="HAMAP" id="MF_00867">
    <property type="entry name" value="KhpB"/>
    <property type="match status" value="1"/>
</dbReference>
<reference evidence="10" key="1">
    <citation type="submission" date="2016-06" db="EMBL/GenBank/DDBJ databases">
        <title>Draft genome sequence of Desulfoplanes formicivorans strain Pf12B.</title>
        <authorList>
            <person name="Watanabe M."/>
            <person name="Kojima H."/>
            <person name="Fukui M."/>
        </authorList>
    </citation>
    <scope>NUCLEOTIDE SEQUENCE [LARGE SCALE GENOMIC DNA]</scope>
    <source>
        <strain evidence="10">Pf12B</strain>
    </source>
</reference>
<dbReference type="Pfam" id="PF13083">
    <property type="entry name" value="KH_KhpA-B"/>
    <property type="match status" value="1"/>
</dbReference>
<dbReference type="SMART" id="SM01245">
    <property type="entry name" value="Jag_N"/>
    <property type="match status" value="1"/>
</dbReference>
<feature type="compositionally biased region" description="Basic residues" evidence="7">
    <location>
        <begin position="89"/>
        <end position="98"/>
    </location>
</feature>
<dbReference type="GO" id="GO:0003677">
    <property type="term" value="F:DNA binding"/>
    <property type="evidence" value="ECO:0007669"/>
    <property type="project" value="UniProtKB-KW"/>
</dbReference>
<dbReference type="InterPro" id="IPR038008">
    <property type="entry name" value="Jag_KH"/>
</dbReference>
<dbReference type="CDD" id="cd02414">
    <property type="entry name" value="KH-II_Jag"/>
    <property type="match status" value="1"/>
</dbReference>
<dbReference type="InterPro" id="IPR036867">
    <property type="entry name" value="R3H_dom_sf"/>
</dbReference>
<dbReference type="OrthoDB" id="9794483at2"/>
<evidence type="ECO:0000256" key="3">
    <source>
        <dbReference type="ARBA" id="ARBA00022960"/>
    </source>
</evidence>
<dbReference type="Pfam" id="PF01424">
    <property type="entry name" value="R3H"/>
    <property type="match status" value="1"/>
</dbReference>
<keyword evidence="1 6" id="KW-0963">Cytoplasm</keyword>
<dbReference type="Gene3D" id="3.30.30.80">
    <property type="entry name" value="probable RNA-binding protein from clostridium symbiosum atcc 14940"/>
    <property type="match status" value="1"/>
</dbReference>
<dbReference type="PANTHER" id="PTHR35800">
    <property type="entry name" value="PROTEIN JAG"/>
    <property type="match status" value="1"/>
</dbReference>
<keyword evidence="3 6" id="KW-0133">Cell shape</keyword>
<dbReference type="Pfam" id="PF14804">
    <property type="entry name" value="Jag_N"/>
    <property type="match status" value="1"/>
</dbReference>
<comment type="subunit">
    <text evidence="6">Forms a complex with KhpA.</text>
</comment>
<evidence type="ECO:0000259" key="8">
    <source>
        <dbReference type="PROSITE" id="PS51061"/>
    </source>
</evidence>